<feature type="region of interest" description="Disordered" evidence="1">
    <location>
        <begin position="1"/>
        <end position="61"/>
    </location>
</feature>
<organism evidence="2">
    <name type="scientific">Phenylobacterium glaciei</name>
    <dbReference type="NCBI Taxonomy" id="2803784"/>
    <lineage>
        <taxon>Bacteria</taxon>
        <taxon>Pseudomonadati</taxon>
        <taxon>Pseudomonadota</taxon>
        <taxon>Alphaproteobacteria</taxon>
        <taxon>Caulobacterales</taxon>
        <taxon>Caulobacteraceae</taxon>
        <taxon>Phenylobacterium</taxon>
    </lineage>
</organism>
<protein>
    <submittedName>
        <fullName evidence="2">Uncharacterized protein</fullName>
    </submittedName>
</protein>
<name>A0A974P5Q4_9CAUL</name>
<sequence>MPEAPAPVPTPVPVQDPSAPVEAPAPGSPAGLPDDRTPISEAPFTRRAPRARPMWCRPITP</sequence>
<gene>
    <name evidence="2" type="ORF">JKL49_11095</name>
</gene>
<reference evidence="2" key="1">
    <citation type="submission" date="2021-01" db="EMBL/GenBank/DDBJ databases">
        <title>Genome sequence of Phenylobacterium sp. 20VBR1 isolated from a valley glaceir, Ny-Alesund, Svalbard.</title>
        <authorList>
            <person name="Thomas F.A."/>
            <person name="Krishnan K.P."/>
            <person name="Sinha R.K."/>
        </authorList>
    </citation>
    <scope>NUCLEOTIDE SEQUENCE</scope>
    <source>
        <strain evidence="2">20VBR1</strain>
    </source>
</reference>
<feature type="compositionally biased region" description="Pro residues" evidence="1">
    <location>
        <begin position="1"/>
        <end position="14"/>
    </location>
</feature>
<proteinExistence type="predicted"/>
<dbReference type="EMBL" id="CP068570">
    <property type="protein sequence ID" value="QQZ51487.1"/>
    <property type="molecule type" value="Genomic_DNA"/>
</dbReference>
<evidence type="ECO:0000313" key="2">
    <source>
        <dbReference type="EMBL" id="QQZ51487.1"/>
    </source>
</evidence>
<dbReference type="AlphaFoldDB" id="A0A974P5Q4"/>
<evidence type="ECO:0000256" key="1">
    <source>
        <dbReference type="SAM" id="MobiDB-lite"/>
    </source>
</evidence>
<accession>A0A974P5Q4</accession>